<dbReference type="VEuPathDB" id="VectorBase:AALB014459"/>
<evidence type="ECO:0000313" key="3">
    <source>
        <dbReference type="Proteomes" id="UP000069272"/>
    </source>
</evidence>
<reference evidence="2 3" key="1">
    <citation type="journal article" date="2017" name="G3 (Bethesda)">
        <title>The Physical Genome Mapping of Anopheles albimanus Corrected Scaffold Misassemblies and Identified Interarm Rearrangements in Genus Anopheles.</title>
        <authorList>
            <person name="Artemov G.N."/>
            <person name="Peery A.N."/>
            <person name="Jiang X."/>
            <person name="Tu Z."/>
            <person name="Stegniy V.N."/>
            <person name="Sharakhova M.V."/>
            <person name="Sharakhov I.V."/>
        </authorList>
    </citation>
    <scope>NUCLEOTIDE SEQUENCE [LARGE SCALE GENOMIC DNA]</scope>
    <source>
        <strain evidence="2 3">ALBI9_A</strain>
    </source>
</reference>
<evidence type="ECO:0000313" key="2">
    <source>
        <dbReference type="EnsemblMetazoa" id="AALB014459-PA"/>
    </source>
</evidence>
<dbReference type="AlphaFoldDB" id="A0A182FXU2"/>
<sequence>MAGMVDSSSSSCPGEAGRNSSVPIAGIGCTTP</sequence>
<accession>A0A182FXU2</accession>
<proteinExistence type="predicted"/>
<feature type="region of interest" description="Disordered" evidence="1">
    <location>
        <begin position="1"/>
        <end position="32"/>
    </location>
</feature>
<name>A0A182FXU2_ANOAL</name>
<feature type="compositionally biased region" description="Polar residues" evidence="1">
    <location>
        <begin position="1"/>
        <end position="22"/>
    </location>
</feature>
<dbReference type="EnsemblMetazoa" id="AALB014459-RA">
    <property type="protein sequence ID" value="AALB014459-PA"/>
    <property type="gene ID" value="AALB014459"/>
</dbReference>
<keyword evidence="3" id="KW-1185">Reference proteome</keyword>
<organism evidence="2 3">
    <name type="scientific">Anopheles albimanus</name>
    <name type="common">New world malaria mosquito</name>
    <dbReference type="NCBI Taxonomy" id="7167"/>
    <lineage>
        <taxon>Eukaryota</taxon>
        <taxon>Metazoa</taxon>
        <taxon>Ecdysozoa</taxon>
        <taxon>Arthropoda</taxon>
        <taxon>Hexapoda</taxon>
        <taxon>Insecta</taxon>
        <taxon>Pterygota</taxon>
        <taxon>Neoptera</taxon>
        <taxon>Endopterygota</taxon>
        <taxon>Diptera</taxon>
        <taxon>Nematocera</taxon>
        <taxon>Culicoidea</taxon>
        <taxon>Culicidae</taxon>
        <taxon>Anophelinae</taxon>
        <taxon>Anopheles</taxon>
    </lineage>
</organism>
<reference evidence="2" key="2">
    <citation type="submission" date="2022-08" db="UniProtKB">
        <authorList>
            <consortium name="EnsemblMetazoa"/>
        </authorList>
    </citation>
    <scope>IDENTIFICATION</scope>
    <source>
        <strain evidence="2">STECLA/ALBI9_A</strain>
    </source>
</reference>
<evidence type="ECO:0000256" key="1">
    <source>
        <dbReference type="SAM" id="MobiDB-lite"/>
    </source>
</evidence>
<dbReference type="Proteomes" id="UP000069272">
    <property type="component" value="Chromosome 3L"/>
</dbReference>
<protein>
    <submittedName>
        <fullName evidence="2">Uncharacterized protein</fullName>
    </submittedName>
</protein>